<feature type="region of interest" description="Disordered" evidence="1">
    <location>
        <begin position="1"/>
        <end position="26"/>
    </location>
</feature>
<dbReference type="AlphaFoldDB" id="A0A0B7NBP4"/>
<sequence>MYHSTSNINDLLSTRTPRGRERPPMSPRICRNEQCVQSRRPGCVKYPWWNSSWGISRRCFDDSMQLKAENGDASNVTIAANNEDDADSNSDDESDNYSASLPDDLLNVKYKTLGIVEDNTDDLACVYDCSTSQKMTKNTYTTFELTSIELYDLVKDFAIPREVFRCLVRFMNTVMIRDKEKLEKETYPQIMRRFQEDNSVKPLATMKMISLGDIFSRLLVNSDTRAELRYRHEYDNRENPEPNTIADFFVFEEYKAFKNNNNFQSENDVAIALFNDGFVTAKIGGRLFTMIHVIALSYNPQKRYKDKYVIQLCILLRKKKLGSFASYLSVILAKMHYFSTYGMVIKMPNNQIIR</sequence>
<evidence type="ECO:0000256" key="1">
    <source>
        <dbReference type="SAM" id="MobiDB-lite"/>
    </source>
</evidence>
<gene>
    <name evidence="3" type="primary">PARPA_06787.1 scaffold 23853</name>
</gene>
<accession>A0A0B7NBP4</accession>
<feature type="compositionally biased region" description="Acidic residues" evidence="1">
    <location>
        <begin position="82"/>
        <end position="95"/>
    </location>
</feature>
<feature type="transmembrane region" description="Helical" evidence="2">
    <location>
        <begin position="324"/>
        <end position="344"/>
    </location>
</feature>
<keyword evidence="2" id="KW-0472">Membrane</keyword>
<keyword evidence="2" id="KW-0812">Transmembrane</keyword>
<dbReference type="Proteomes" id="UP000054107">
    <property type="component" value="Unassembled WGS sequence"/>
</dbReference>
<keyword evidence="4" id="KW-1185">Reference proteome</keyword>
<evidence type="ECO:0000313" key="4">
    <source>
        <dbReference type="Proteomes" id="UP000054107"/>
    </source>
</evidence>
<organism evidence="3 4">
    <name type="scientific">Parasitella parasitica</name>
    <dbReference type="NCBI Taxonomy" id="35722"/>
    <lineage>
        <taxon>Eukaryota</taxon>
        <taxon>Fungi</taxon>
        <taxon>Fungi incertae sedis</taxon>
        <taxon>Mucoromycota</taxon>
        <taxon>Mucoromycotina</taxon>
        <taxon>Mucoromycetes</taxon>
        <taxon>Mucorales</taxon>
        <taxon>Mucorineae</taxon>
        <taxon>Mucoraceae</taxon>
        <taxon>Parasitella</taxon>
    </lineage>
</organism>
<evidence type="ECO:0000256" key="2">
    <source>
        <dbReference type="SAM" id="Phobius"/>
    </source>
</evidence>
<reference evidence="3 4" key="1">
    <citation type="submission" date="2014-09" db="EMBL/GenBank/DDBJ databases">
        <authorList>
            <person name="Ellenberger Sabrina"/>
        </authorList>
    </citation>
    <scope>NUCLEOTIDE SEQUENCE [LARGE SCALE GENOMIC DNA]</scope>
    <source>
        <strain evidence="3 4">CBS 412.66</strain>
    </source>
</reference>
<protein>
    <submittedName>
        <fullName evidence="3">Uncharacterized protein</fullName>
    </submittedName>
</protein>
<feature type="region of interest" description="Disordered" evidence="1">
    <location>
        <begin position="80"/>
        <end position="100"/>
    </location>
</feature>
<proteinExistence type="predicted"/>
<dbReference type="OrthoDB" id="2282972at2759"/>
<feature type="compositionally biased region" description="Polar residues" evidence="1">
    <location>
        <begin position="1"/>
        <end position="16"/>
    </location>
</feature>
<keyword evidence="2" id="KW-1133">Transmembrane helix</keyword>
<dbReference type="EMBL" id="LN728377">
    <property type="protein sequence ID" value="CEP12800.1"/>
    <property type="molecule type" value="Genomic_DNA"/>
</dbReference>
<dbReference type="STRING" id="35722.A0A0B7NBP4"/>
<name>A0A0B7NBP4_9FUNG</name>
<evidence type="ECO:0000313" key="3">
    <source>
        <dbReference type="EMBL" id="CEP12800.1"/>
    </source>
</evidence>